<accession>A0A0S2DP66</accession>
<dbReference type="AlphaFoldDB" id="A0A0S2DP66"/>
<sequence>MGHDGSGRERTAADGPAAILGRPRRARHGPAVTRGWRRASALRRRA</sequence>
<dbReference type="Proteomes" id="UP000061569">
    <property type="component" value="Chromosome"/>
</dbReference>
<proteinExistence type="predicted"/>
<evidence type="ECO:0000313" key="2">
    <source>
        <dbReference type="EMBL" id="ALN60356.1"/>
    </source>
</evidence>
<feature type="compositionally biased region" description="Basic residues" evidence="1">
    <location>
        <begin position="35"/>
        <end position="46"/>
    </location>
</feature>
<name>A0A0S2DP66_LYSEN</name>
<dbReference type="KEGG" id="lez:GLE_5015"/>
<feature type="region of interest" description="Disordered" evidence="1">
    <location>
        <begin position="1"/>
        <end position="46"/>
    </location>
</feature>
<gene>
    <name evidence="2" type="ORF">GLE_5015</name>
</gene>
<protein>
    <submittedName>
        <fullName evidence="2">Uncharacterized protein</fullName>
    </submittedName>
</protein>
<evidence type="ECO:0000313" key="3">
    <source>
        <dbReference type="Proteomes" id="UP000061569"/>
    </source>
</evidence>
<evidence type="ECO:0000256" key="1">
    <source>
        <dbReference type="SAM" id="MobiDB-lite"/>
    </source>
</evidence>
<dbReference type="EMBL" id="CP013140">
    <property type="protein sequence ID" value="ALN60356.1"/>
    <property type="molecule type" value="Genomic_DNA"/>
</dbReference>
<feature type="compositionally biased region" description="Basic and acidic residues" evidence="1">
    <location>
        <begin position="1"/>
        <end position="12"/>
    </location>
</feature>
<reference evidence="2 3" key="1">
    <citation type="submission" date="2015-11" db="EMBL/GenBank/DDBJ databases">
        <title>Genome sequences of Lysobacter enzymogenes strain C3 and Lysobacter antibioticus ATCC 29479.</title>
        <authorList>
            <person name="Kobayashi D.Y."/>
        </authorList>
    </citation>
    <scope>NUCLEOTIDE SEQUENCE [LARGE SCALE GENOMIC DNA]</scope>
    <source>
        <strain evidence="2 3">C3</strain>
    </source>
</reference>
<organism evidence="2 3">
    <name type="scientific">Lysobacter enzymogenes</name>
    <dbReference type="NCBI Taxonomy" id="69"/>
    <lineage>
        <taxon>Bacteria</taxon>
        <taxon>Pseudomonadati</taxon>
        <taxon>Pseudomonadota</taxon>
        <taxon>Gammaproteobacteria</taxon>
        <taxon>Lysobacterales</taxon>
        <taxon>Lysobacteraceae</taxon>
        <taxon>Lysobacter</taxon>
    </lineage>
</organism>